<dbReference type="EMBL" id="KN837109">
    <property type="protein sequence ID" value="KIJ46033.1"/>
    <property type="molecule type" value="Genomic_DNA"/>
</dbReference>
<proteinExistence type="predicted"/>
<dbReference type="HOGENOM" id="CLU_1661912_0_0_1"/>
<evidence type="ECO:0000256" key="1">
    <source>
        <dbReference type="SAM" id="MobiDB-lite"/>
    </source>
</evidence>
<keyword evidence="3" id="KW-1185">Reference proteome</keyword>
<evidence type="ECO:0000313" key="3">
    <source>
        <dbReference type="Proteomes" id="UP000054279"/>
    </source>
</evidence>
<dbReference type="AlphaFoldDB" id="A0A0C9UT59"/>
<dbReference type="Proteomes" id="UP000054279">
    <property type="component" value="Unassembled WGS sequence"/>
</dbReference>
<feature type="region of interest" description="Disordered" evidence="1">
    <location>
        <begin position="21"/>
        <end position="45"/>
    </location>
</feature>
<name>A0A0C9UT59_SPHS4</name>
<reference evidence="2 3" key="1">
    <citation type="submission" date="2014-06" db="EMBL/GenBank/DDBJ databases">
        <title>Evolutionary Origins and Diversification of the Mycorrhizal Mutualists.</title>
        <authorList>
            <consortium name="DOE Joint Genome Institute"/>
            <consortium name="Mycorrhizal Genomics Consortium"/>
            <person name="Kohler A."/>
            <person name="Kuo A."/>
            <person name="Nagy L.G."/>
            <person name="Floudas D."/>
            <person name="Copeland A."/>
            <person name="Barry K.W."/>
            <person name="Cichocki N."/>
            <person name="Veneault-Fourrey C."/>
            <person name="LaButti K."/>
            <person name="Lindquist E.A."/>
            <person name="Lipzen A."/>
            <person name="Lundell T."/>
            <person name="Morin E."/>
            <person name="Murat C."/>
            <person name="Riley R."/>
            <person name="Ohm R."/>
            <person name="Sun H."/>
            <person name="Tunlid A."/>
            <person name="Henrissat B."/>
            <person name="Grigoriev I.V."/>
            <person name="Hibbett D.S."/>
            <person name="Martin F."/>
        </authorList>
    </citation>
    <scope>NUCLEOTIDE SEQUENCE [LARGE SCALE GENOMIC DNA]</scope>
    <source>
        <strain evidence="2 3">SS14</strain>
    </source>
</reference>
<organism evidence="2 3">
    <name type="scientific">Sphaerobolus stellatus (strain SS14)</name>
    <dbReference type="NCBI Taxonomy" id="990650"/>
    <lineage>
        <taxon>Eukaryota</taxon>
        <taxon>Fungi</taxon>
        <taxon>Dikarya</taxon>
        <taxon>Basidiomycota</taxon>
        <taxon>Agaricomycotina</taxon>
        <taxon>Agaricomycetes</taxon>
        <taxon>Phallomycetidae</taxon>
        <taxon>Geastrales</taxon>
        <taxon>Sphaerobolaceae</taxon>
        <taxon>Sphaerobolus</taxon>
    </lineage>
</organism>
<protein>
    <submittedName>
        <fullName evidence="2">Uncharacterized protein</fullName>
    </submittedName>
</protein>
<evidence type="ECO:0000313" key="2">
    <source>
        <dbReference type="EMBL" id="KIJ46033.1"/>
    </source>
</evidence>
<sequence>MENVNVEASGLDNTFGKEITDIGSKRSDDMEATSSLTDIGSKRSDDMEATSSPLCLHLLDNAPINADDSIWNDASSWGGIDSDAMKEVRDSGETNELDLKEFKSKGLALQADAKFLAWLDHRFDLPVLPIGTTTGWKVICWARKIRKLQTALMELGWSA</sequence>
<gene>
    <name evidence="2" type="ORF">M422DRAFT_46342</name>
</gene>
<accession>A0A0C9UT59</accession>